<dbReference type="EMBL" id="JQCE01000057">
    <property type="protein sequence ID" value="KRO16000.1"/>
    <property type="molecule type" value="Genomic_DNA"/>
</dbReference>
<evidence type="ECO:0000256" key="3">
    <source>
        <dbReference type="ARBA" id="ARBA00022692"/>
    </source>
</evidence>
<evidence type="ECO:0000256" key="1">
    <source>
        <dbReference type="ARBA" id="ARBA00004141"/>
    </source>
</evidence>
<dbReference type="Gene3D" id="1.10.3860.10">
    <property type="entry name" value="Sodium:dicarboxylate symporter"/>
    <property type="match status" value="1"/>
</dbReference>
<comment type="subcellular location">
    <subcellularLocation>
        <location evidence="1">Membrane</location>
        <topology evidence="1">Multi-pass membrane protein</topology>
    </subcellularLocation>
</comment>
<keyword evidence="8" id="KW-1185">Reference proteome</keyword>
<reference evidence="7 8" key="1">
    <citation type="journal article" date="2015" name="Genome Announc.">
        <title>Expanding the biotechnology potential of lactobacilli through comparative genomics of 213 strains and associated genera.</title>
        <authorList>
            <person name="Sun Z."/>
            <person name="Harris H.M."/>
            <person name="McCann A."/>
            <person name="Guo C."/>
            <person name="Argimon S."/>
            <person name="Zhang W."/>
            <person name="Yang X."/>
            <person name="Jeffery I.B."/>
            <person name="Cooney J.C."/>
            <person name="Kagawa T.F."/>
            <person name="Liu W."/>
            <person name="Song Y."/>
            <person name="Salvetti E."/>
            <person name="Wrobel A."/>
            <person name="Rasinkangas P."/>
            <person name="Parkhill J."/>
            <person name="Rea M.C."/>
            <person name="O'Sullivan O."/>
            <person name="Ritari J."/>
            <person name="Douillard F.P."/>
            <person name="Paul Ross R."/>
            <person name="Yang R."/>
            <person name="Briner A.E."/>
            <person name="Felis G.E."/>
            <person name="de Vos W.M."/>
            <person name="Barrangou R."/>
            <person name="Klaenhammer T.R."/>
            <person name="Caufield P.W."/>
            <person name="Cui Y."/>
            <person name="Zhang H."/>
            <person name="O'Toole P.W."/>
        </authorList>
    </citation>
    <scope>NUCLEOTIDE SEQUENCE [LARGE SCALE GENOMIC DNA]</scope>
    <source>
        <strain evidence="7 8">DSM 24301</strain>
    </source>
</reference>
<sequence length="404" mass="42263">MIGRIFIGLVIGIILGLTVPHVAAISLLGTIFVGALKSLAPILVFFLIMAALSSQTKRHPGFKLLIGTYLFTNFISALTAAVLVAVLPVMITLPHKLTVTQKAPSDLGKVISDLITSAVANPVSALIDGNYLAILFWSVLFGLALRMASQTTRQMIADGSAMIGNVAQMIIELAPFGVVGLVYAAIGEAGLKGIAQYGQLVLLLVLAMAVAYLVIYPLMVWVLIHQNPFPLTLWTLKVSGIPAFFTRSSAVNIPINMEAAHKLDLDESLYAVSIPLGASANSGGAAITIALMALVTAHTVGISVSLPVVFLLCLLVMVAATGISGIAGGSLLLIPMAASLLGIDNATAMQVVGVGFIIGVVQDSVETAVNSASDLLMTAAVDIHNQQRSGEHIDINQRIRELKD</sequence>
<comment type="caution">
    <text evidence="7">The sequence shown here is derived from an EMBL/GenBank/DDBJ whole genome shotgun (WGS) entry which is preliminary data.</text>
</comment>
<keyword evidence="4 6" id="KW-1133">Transmembrane helix</keyword>
<feature type="transmembrane region" description="Helical" evidence="6">
    <location>
        <begin position="169"/>
        <end position="186"/>
    </location>
</feature>
<evidence type="ECO:0000256" key="2">
    <source>
        <dbReference type="ARBA" id="ARBA00022448"/>
    </source>
</evidence>
<keyword evidence="3 6" id="KW-0812">Transmembrane</keyword>
<dbReference type="InterPro" id="IPR001991">
    <property type="entry name" value="Na-dicarboxylate_symporter"/>
</dbReference>
<dbReference type="PANTHER" id="PTHR42865:SF8">
    <property type="entry name" value="SERINE_THREONINE TRANSPORTER SSTT"/>
    <property type="match status" value="1"/>
</dbReference>
<keyword evidence="2" id="KW-0813">Transport</keyword>
<name>A0A0R2MUR3_9LACO</name>
<dbReference type="PRINTS" id="PR00173">
    <property type="entry name" value="EDTRNSPORT"/>
</dbReference>
<evidence type="ECO:0000256" key="4">
    <source>
        <dbReference type="ARBA" id="ARBA00022989"/>
    </source>
</evidence>
<gene>
    <name evidence="7" type="ORF">IV56_GL001999</name>
</gene>
<dbReference type="PANTHER" id="PTHR42865">
    <property type="entry name" value="PROTON/GLUTAMATE-ASPARTATE SYMPORTER"/>
    <property type="match status" value="1"/>
</dbReference>
<dbReference type="SUPFAM" id="SSF118215">
    <property type="entry name" value="Proton glutamate symport protein"/>
    <property type="match status" value="1"/>
</dbReference>
<feature type="transmembrane region" description="Helical" evidence="6">
    <location>
        <begin position="31"/>
        <end position="52"/>
    </location>
</feature>
<dbReference type="InterPro" id="IPR036458">
    <property type="entry name" value="Na:dicarbo_symporter_sf"/>
</dbReference>
<dbReference type="GO" id="GO:0015293">
    <property type="term" value="F:symporter activity"/>
    <property type="evidence" value="ECO:0007669"/>
    <property type="project" value="UniProtKB-KW"/>
</dbReference>
<feature type="transmembrane region" description="Helical" evidence="6">
    <location>
        <begin position="283"/>
        <end position="302"/>
    </location>
</feature>
<evidence type="ECO:0000256" key="5">
    <source>
        <dbReference type="ARBA" id="ARBA00023136"/>
    </source>
</evidence>
<feature type="transmembrane region" description="Helical" evidence="6">
    <location>
        <begin position="308"/>
        <end position="334"/>
    </location>
</feature>
<proteinExistence type="predicted"/>
<feature type="transmembrane region" description="Helical" evidence="6">
    <location>
        <begin position="131"/>
        <end position="148"/>
    </location>
</feature>
<feature type="transmembrane region" description="Helical" evidence="6">
    <location>
        <begin position="64"/>
        <end position="91"/>
    </location>
</feature>
<feature type="transmembrane region" description="Helical" evidence="6">
    <location>
        <begin position="198"/>
        <end position="224"/>
    </location>
</feature>
<dbReference type="Proteomes" id="UP000050969">
    <property type="component" value="Unassembled WGS sequence"/>
</dbReference>
<dbReference type="GO" id="GO:0005886">
    <property type="term" value="C:plasma membrane"/>
    <property type="evidence" value="ECO:0007669"/>
    <property type="project" value="UniProtKB-SubCell"/>
</dbReference>
<keyword evidence="5 6" id="KW-0472">Membrane</keyword>
<evidence type="ECO:0000313" key="7">
    <source>
        <dbReference type="EMBL" id="KRO16000.1"/>
    </source>
</evidence>
<dbReference type="NCBIfam" id="NF010151">
    <property type="entry name" value="PRK13628.1"/>
    <property type="match status" value="1"/>
</dbReference>
<evidence type="ECO:0000256" key="6">
    <source>
        <dbReference type="SAM" id="Phobius"/>
    </source>
</evidence>
<protein>
    <submittedName>
        <fullName evidence="7">Serine threonine transporter SstT</fullName>
    </submittedName>
</protein>
<organism evidence="7 8">
    <name type="scientific">Lacticaseibacillus saniviri JCM 17471 = DSM 24301</name>
    <dbReference type="NCBI Taxonomy" id="1293598"/>
    <lineage>
        <taxon>Bacteria</taxon>
        <taxon>Bacillati</taxon>
        <taxon>Bacillota</taxon>
        <taxon>Bacilli</taxon>
        <taxon>Lactobacillales</taxon>
        <taxon>Lactobacillaceae</taxon>
        <taxon>Lacticaseibacillus</taxon>
    </lineage>
</organism>
<accession>A0A0R2MUR3</accession>
<evidence type="ECO:0000313" key="8">
    <source>
        <dbReference type="Proteomes" id="UP000050969"/>
    </source>
</evidence>
<dbReference type="Pfam" id="PF00375">
    <property type="entry name" value="SDF"/>
    <property type="match status" value="1"/>
</dbReference>
<dbReference type="STRING" id="1293598.IV56_GL001999"/>
<feature type="transmembrane region" description="Helical" evidence="6">
    <location>
        <begin position="5"/>
        <end position="25"/>
    </location>
</feature>
<dbReference type="AlphaFoldDB" id="A0A0R2MUR3"/>
<dbReference type="PATRIC" id="fig|1293598.4.peg.2085"/>